<dbReference type="CDD" id="cd02966">
    <property type="entry name" value="TlpA_like_family"/>
    <property type="match status" value="1"/>
</dbReference>
<accession>A0ABY6Q5U8</accession>
<dbReference type="InterPro" id="IPR036249">
    <property type="entry name" value="Thioredoxin-like_sf"/>
</dbReference>
<dbReference type="EMBL" id="CP036501">
    <property type="protein sequence ID" value="UZP74659.1"/>
    <property type="molecule type" value="Genomic_DNA"/>
</dbReference>
<proteinExistence type="predicted"/>
<dbReference type="PROSITE" id="PS51352">
    <property type="entry name" value="THIOREDOXIN_2"/>
    <property type="match status" value="1"/>
</dbReference>
<name>A0ABY6Q5U8_9GAMM</name>
<dbReference type="Proteomes" id="UP001317963">
    <property type="component" value="Chromosome"/>
</dbReference>
<dbReference type="InterPro" id="IPR000866">
    <property type="entry name" value="AhpC/TSA"/>
</dbReference>
<evidence type="ECO:0000313" key="3">
    <source>
        <dbReference type="EMBL" id="UZP74659.1"/>
    </source>
</evidence>
<evidence type="ECO:0000256" key="1">
    <source>
        <dbReference type="SAM" id="SignalP"/>
    </source>
</evidence>
<feature type="signal peptide" evidence="1">
    <location>
        <begin position="1"/>
        <end position="20"/>
    </location>
</feature>
<sequence length="181" mass="19804">MKLRALLLGILLTSPVATYGAGGNSVVTVNPPIPAPDWTLPAIQNAKGNLSMSDFRGKITYVDFWASWCGPCRLSLPALNALNSQFADDPVQFLAISIDVVEEDAWDFLKRYSVDYPVVIDTEGDIARTFAVDGMPSGYLLDGQGRVREIHIGFKRGDELKLAESIKRLLSDLVTSEVDET</sequence>
<gene>
    <name evidence="3" type="ORF">E0F26_07875</name>
</gene>
<keyword evidence="1" id="KW-0732">Signal</keyword>
<dbReference type="PANTHER" id="PTHR42852">
    <property type="entry name" value="THIOL:DISULFIDE INTERCHANGE PROTEIN DSBE"/>
    <property type="match status" value="1"/>
</dbReference>
<dbReference type="SUPFAM" id="SSF52833">
    <property type="entry name" value="Thioredoxin-like"/>
    <property type="match status" value="1"/>
</dbReference>
<dbReference type="Pfam" id="PF00578">
    <property type="entry name" value="AhpC-TSA"/>
    <property type="match status" value="1"/>
</dbReference>
<dbReference type="InterPro" id="IPR013766">
    <property type="entry name" value="Thioredoxin_domain"/>
</dbReference>
<dbReference type="InterPro" id="IPR050553">
    <property type="entry name" value="Thioredoxin_ResA/DsbE_sf"/>
</dbReference>
<dbReference type="Gene3D" id="3.40.30.10">
    <property type="entry name" value="Glutaredoxin"/>
    <property type="match status" value="1"/>
</dbReference>
<evidence type="ECO:0000313" key="4">
    <source>
        <dbReference type="Proteomes" id="UP001317963"/>
    </source>
</evidence>
<feature type="domain" description="Thioredoxin" evidence="2">
    <location>
        <begin position="29"/>
        <end position="171"/>
    </location>
</feature>
<organism evidence="3 4">
    <name type="scientific">Candidatus Paraluminiphilus aquimaris</name>
    <dbReference type="NCBI Taxonomy" id="2518994"/>
    <lineage>
        <taxon>Bacteria</taxon>
        <taxon>Pseudomonadati</taxon>
        <taxon>Pseudomonadota</taxon>
        <taxon>Gammaproteobacteria</taxon>
        <taxon>Cellvibrionales</taxon>
        <taxon>Halieaceae</taxon>
        <taxon>Candidatus Paraluminiphilus</taxon>
    </lineage>
</organism>
<keyword evidence="4" id="KW-1185">Reference proteome</keyword>
<feature type="chain" id="PRO_5046526157" evidence="1">
    <location>
        <begin position="21"/>
        <end position="181"/>
    </location>
</feature>
<reference evidence="3 4" key="1">
    <citation type="submission" date="2019-02" db="EMBL/GenBank/DDBJ databases">
        <title>Halieaceae_genomes.</title>
        <authorList>
            <person name="Li S.-H."/>
        </authorList>
    </citation>
    <scope>NUCLEOTIDE SEQUENCE [LARGE SCALE GENOMIC DNA]</scope>
    <source>
        <strain evidence="3 4">JH123</strain>
    </source>
</reference>
<dbReference type="PANTHER" id="PTHR42852:SF13">
    <property type="entry name" value="PROTEIN DIPZ"/>
    <property type="match status" value="1"/>
</dbReference>
<dbReference type="RefSeq" id="WP_279241119.1">
    <property type="nucleotide sequence ID" value="NZ_CP036501.1"/>
</dbReference>
<protein>
    <submittedName>
        <fullName evidence="3">TlpA family protein disulfide reductase</fullName>
    </submittedName>
</protein>
<evidence type="ECO:0000259" key="2">
    <source>
        <dbReference type="PROSITE" id="PS51352"/>
    </source>
</evidence>